<evidence type="ECO:0000313" key="8">
    <source>
        <dbReference type="EMBL" id="ANP72744.1"/>
    </source>
</evidence>
<dbReference type="InterPro" id="IPR045214">
    <property type="entry name" value="Surf1/Surf4"/>
</dbReference>
<keyword evidence="4 6" id="KW-1133">Transmembrane helix</keyword>
<dbReference type="PANTHER" id="PTHR23427">
    <property type="entry name" value="SURFEIT LOCUS PROTEIN"/>
    <property type="match status" value="1"/>
</dbReference>
<feature type="region of interest" description="Disordered" evidence="7">
    <location>
        <begin position="246"/>
        <end position="280"/>
    </location>
</feature>
<evidence type="ECO:0000256" key="4">
    <source>
        <dbReference type="ARBA" id="ARBA00022989"/>
    </source>
</evidence>
<accession>A0A1B1BJM9</accession>
<comment type="subcellular location">
    <subcellularLocation>
        <location evidence="6">Cell membrane</location>
        <topology evidence="6">Multi-pass membrane protein</topology>
    </subcellularLocation>
    <subcellularLocation>
        <location evidence="1">Membrane</location>
    </subcellularLocation>
</comment>
<dbReference type="GO" id="GO:0005886">
    <property type="term" value="C:plasma membrane"/>
    <property type="evidence" value="ECO:0007669"/>
    <property type="project" value="UniProtKB-SubCell"/>
</dbReference>
<evidence type="ECO:0000256" key="7">
    <source>
        <dbReference type="SAM" id="MobiDB-lite"/>
    </source>
</evidence>
<dbReference type="AlphaFoldDB" id="A0A1B1BJM9"/>
<dbReference type="Proteomes" id="UP000092582">
    <property type="component" value="Chromosome 1"/>
</dbReference>
<sequence length="280" mass="30941">MSGWRFLISRQWAGYLALTIVFAVICSGLGVWQLARRAEAQAEISRVETNFDAEAVPVTEALPNLDSFEESQKWLPVELTGTYLRDEEILVRNRPLNINPGFEVLTPLLLSDGDVFIVNRGWVPTGEDQNAPDSVPAAPTGEVTVIARLKQGEPSLAGRSATGNQIATINLTEIAERLGTDTYTGAYGLMKSEDPATAERPTAVTRPVRDEGPHLSYAFQWFVFALMGFIGLGWAARQEYRNINAEDPDERVRAADRARRQAAKPRSDADIEDELVDQHS</sequence>
<dbReference type="InterPro" id="IPR002994">
    <property type="entry name" value="Surf1/Shy1"/>
</dbReference>
<dbReference type="PATRIC" id="fig|670052.7.peg.1848"/>
<dbReference type="PANTHER" id="PTHR23427:SF2">
    <property type="entry name" value="SURFEIT LOCUS PROTEIN 1"/>
    <property type="match status" value="1"/>
</dbReference>
<evidence type="ECO:0000256" key="5">
    <source>
        <dbReference type="ARBA" id="ARBA00023136"/>
    </source>
</evidence>
<evidence type="ECO:0000256" key="2">
    <source>
        <dbReference type="ARBA" id="ARBA00007165"/>
    </source>
</evidence>
<dbReference type="PROSITE" id="PS50895">
    <property type="entry name" value="SURF1"/>
    <property type="match status" value="1"/>
</dbReference>
<dbReference type="EMBL" id="CP016282">
    <property type="protein sequence ID" value="ANP72744.1"/>
    <property type="molecule type" value="Genomic_DNA"/>
</dbReference>
<evidence type="ECO:0000256" key="6">
    <source>
        <dbReference type="RuleBase" id="RU363076"/>
    </source>
</evidence>
<evidence type="ECO:0000256" key="1">
    <source>
        <dbReference type="ARBA" id="ARBA00004370"/>
    </source>
</evidence>
<keyword evidence="9" id="KW-1185">Reference proteome</keyword>
<reference evidence="8 9" key="1">
    <citation type="submission" date="2016-06" db="EMBL/GenBank/DDBJ databases">
        <title>Genome sequencing of Cryobacterium arcticum PAMC 27867.</title>
        <authorList>
            <person name="Lee J."/>
            <person name="Kim O.-S."/>
        </authorList>
    </citation>
    <scope>NUCLEOTIDE SEQUENCE [LARGE SCALE GENOMIC DNA]</scope>
    <source>
        <strain evidence="8 9">PAMC 27867</strain>
    </source>
</reference>
<protein>
    <recommendedName>
        <fullName evidence="6">SURF1-like protein</fullName>
    </recommendedName>
</protein>
<name>A0A1B1BJM9_9MICO</name>
<feature type="transmembrane region" description="Helical" evidence="6">
    <location>
        <begin position="217"/>
        <end position="236"/>
    </location>
</feature>
<comment type="similarity">
    <text evidence="2 6">Belongs to the SURF1 family.</text>
</comment>
<organism evidence="8 9">
    <name type="scientific">Cryobacterium arcticum</name>
    <dbReference type="NCBI Taxonomy" id="670052"/>
    <lineage>
        <taxon>Bacteria</taxon>
        <taxon>Bacillati</taxon>
        <taxon>Actinomycetota</taxon>
        <taxon>Actinomycetes</taxon>
        <taxon>Micrococcales</taxon>
        <taxon>Microbacteriaceae</taxon>
        <taxon>Cryobacterium</taxon>
    </lineage>
</organism>
<dbReference type="STRING" id="670052.PA27867_1791"/>
<keyword evidence="3 6" id="KW-0812">Transmembrane</keyword>
<evidence type="ECO:0000256" key="3">
    <source>
        <dbReference type="ARBA" id="ARBA00022692"/>
    </source>
</evidence>
<dbReference type="RefSeq" id="WP_066595459.1">
    <property type="nucleotide sequence ID" value="NZ_CP016282.1"/>
</dbReference>
<evidence type="ECO:0000313" key="9">
    <source>
        <dbReference type="Proteomes" id="UP000092582"/>
    </source>
</evidence>
<keyword evidence="6" id="KW-1003">Cell membrane</keyword>
<dbReference type="KEGG" id="cart:PA27867_1791"/>
<dbReference type="CDD" id="cd06662">
    <property type="entry name" value="SURF1"/>
    <property type="match status" value="1"/>
</dbReference>
<gene>
    <name evidence="8" type="ORF">PA27867_1791</name>
</gene>
<keyword evidence="5 6" id="KW-0472">Membrane</keyword>
<proteinExistence type="inferred from homology"/>
<feature type="transmembrane region" description="Helical" evidence="6">
    <location>
        <begin position="12"/>
        <end position="35"/>
    </location>
</feature>
<feature type="compositionally biased region" description="Acidic residues" evidence="7">
    <location>
        <begin position="270"/>
        <end position="280"/>
    </location>
</feature>
<dbReference type="Pfam" id="PF02104">
    <property type="entry name" value="SURF1"/>
    <property type="match status" value="1"/>
</dbReference>
<feature type="compositionally biased region" description="Basic and acidic residues" evidence="7">
    <location>
        <begin position="250"/>
        <end position="269"/>
    </location>
</feature>
<dbReference type="OrthoDB" id="9807214at2"/>